<evidence type="ECO:0000313" key="1">
    <source>
        <dbReference type="EMBL" id="QWM90190.1"/>
    </source>
</evidence>
<evidence type="ECO:0000313" key="2">
    <source>
        <dbReference type="Proteomes" id="UP000827813"/>
    </source>
</evidence>
<dbReference type="InterPro" id="IPR056401">
    <property type="entry name" value="Crass_capsid"/>
</dbReference>
<dbReference type="RefSeq" id="YP_010359762.1">
    <property type="nucleotide sequence ID" value="NC_062776.1"/>
</dbReference>
<dbReference type="Pfam" id="PF23898">
    <property type="entry name" value="Crass_capsid"/>
    <property type="match status" value="1"/>
</dbReference>
<keyword evidence="2" id="KW-1185">Reference proteome</keyword>
<protein>
    <submittedName>
        <fullName evidence="1">Major capsid protein</fullName>
    </submittedName>
</protein>
<gene>
    <name evidence="1" type="primary">gp_23123</name>
</gene>
<accession>A0AAE7V335</accession>
<dbReference type="GeneID" id="75691237"/>
<dbReference type="KEGG" id="vg:75691237"/>
<dbReference type="EMBL" id="MZ130486">
    <property type="protein sequence ID" value="QWM90190.1"/>
    <property type="molecule type" value="Genomic_DNA"/>
</dbReference>
<organism evidence="1 2">
    <name type="scientific">uncultured phage cr9_1</name>
    <dbReference type="NCBI Taxonomy" id="2986400"/>
    <lineage>
        <taxon>Viruses</taxon>
        <taxon>Duplodnaviria</taxon>
        <taxon>Heunggongvirae</taxon>
        <taxon>Uroviricota</taxon>
        <taxon>Caudoviricetes</taxon>
        <taxon>Crassvirales</taxon>
        <taxon>Intestiviridae</taxon>
        <taxon>Crudevirinae</taxon>
        <taxon>Dabirmavirus</taxon>
        <taxon>Dabirmavirus hominis</taxon>
    </lineage>
</organism>
<dbReference type="Proteomes" id="UP000827813">
    <property type="component" value="Segment"/>
</dbReference>
<reference evidence="1 2" key="1">
    <citation type="submission" date="2021-04" db="EMBL/GenBank/DDBJ databases">
        <authorList>
            <person name="Shkoporov A.N."/>
            <person name="Stockdale S.R."/>
            <person name="Guerin E."/>
            <person name="Ross R.P."/>
            <person name="Hill C."/>
        </authorList>
    </citation>
    <scope>NUCLEOTIDE SEQUENCE [LARGE SCALE GENOMIC DNA]</scope>
    <source>
        <strain evidence="2">cr9_1</strain>
    </source>
</reference>
<proteinExistence type="predicted"/>
<sequence length="492" mass="55637">MFYKMRVLSQGKYDDRGYSNEDSISYLQLQKPAEINGFITYNYGMDDDRFPLTFMTEGQGQAGTIDVPTVQWTWNTMGRMKFTDFITHCDIPAGGKAGLGGAEIEIHTSTHWFIEQYGLIAPDGRTQVRIQKDLGESPYGYAYLIKLTNPDPNAYISEDLLAVGKYWSLAAPTVSESYSKGNRSNSMGPGKMTSQLEFHRYSKEIAGNLANTVTEYEFKDNSGSTNRLWINEEMRQFHIHMRVMNEERLWLAEYNRNMNGEVALKDRDNGKPIPHTSGMLEICRESNYDTYGEFLTLNKIKRIVGDVLDRDTDSGTMDIVLMGGKGFIEDFDDAMKMDAKQNGFLTPLGDKEIGTMSGGLEYGAYFRKYKTVEGHTITVKHCSFFDKGTIAEAAKQNGEIHPRTGLPITSHQACFIDFSSYDGERNVRIVRRKGQIYKAKVLKGMSDIPASWGVPDSNYISTEIDMSRYEIMSSLGLQVNNSTKMFLIKCEL</sequence>
<name>A0AAE7V335_9CAUD</name>